<dbReference type="OrthoDB" id="2641675at2"/>
<comment type="caution">
    <text evidence="1">The sequence shown here is derived from an EMBL/GenBank/DDBJ whole genome shotgun (WGS) entry which is preliminary data.</text>
</comment>
<dbReference type="AlphaFoldDB" id="A0A559ICS1"/>
<keyword evidence="2" id="KW-1185">Reference proteome</keyword>
<proteinExistence type="predicted"/>
<reference evidence="1 2" key="1">
    <citation type="submission" date="2019-07" db="EMBL/GenBank/DDBJ databases">
        <authorList>
            <person name="Kim J."/>
        </authorList>
    </citation>
    <scope>NUCLEOTIDE SEQUENCE [LARGE SCALE GENOMIC DNA]</scope>
    <source>
        <strain evidence="1 2">N4</strain>
    </source>
</reference>
<dbReference type="Proteomes" id="UP000318102">
    <property type="component" value="Unassembled WGS sequence"/>
</dbReference>
<dbReference type="EMBL" id="VNJK01000008">
    <property type="protein sequence ID" value="TVX85243.1"/>
    <property type="molecule type" value="Genomic_DNA"/>
</dbReference>
<dbReference type="InterPro" id="IPR012674">
    <property type="entry name" value="Calycin"/>
</dbReference>
<evidence type="ECO:0000313" key="2">
    <source>
        <dbReference type="Proteomes" id="UP000318102"/>
    </source>
</evidence>
<dbReference type="SUPFAM" id="SSF50814">
    <property type="entry name" value="Lipocalins"/>
    <property type="match status" value="1"/>
</dbReference>
<protein>
    <submittedName>
        <fullName evidence="1">DUF1934 domain-containing protein</fullName>
    </submittedName>
</protein>
<sequence>MADKVNLSNGNPAAANKYRTHLTIKSVQNKEQVEHTVDADVYCKGNHIYIRYEEPVLAAEEDRSQAVKRRSSSAGTAEDQVQAVPATNVMLKLSANEWKLTRRGVVESEMSFTPNVRLNGYYRSAALRFPLVTDTKQWTRRDQAVEKNGVIAHLPEYVAWAYDLYIEEDCVGQFALQLTFNWPSTSEREHGI</sequence>
<evidence type="ECO:0000313" key="1">
    <source>
        <dbReference type="EMBL" id="TVX85243.1"/>
    </source>
</evidence>
<dbReference type="RefSeq" id="WP_144995285.1">
    <property type="nucleotide sequence ID" value="NZ_VNJK01000008.1"/>
</dbReference>
<organism evidence="1 2">
    <name type="scientific">Paenibacillus agilis</name>
    <dbReference type="NCBI Taxonomy" id="3020863"/>
    <lineage>
        <taxon>Bacteria</taxon>
        <taxon>Bacillati</taxon>
        <taxon>Bacillota</taxon>
        <taxon>Bacilli</taxon>
        <taxon>Bacillales</taxon>
        <taxon>Paenibacillaceae</taxon>
        <taxon>Paenibacillus</taxon>
    </lineage>
</organism>
<dbReference type="Gene3D" id="2.40.128.20">
    <property type="match status" value="1"/>
</dbReference>
<accession>A0A559ICS1</accession>
<gene>
    <name evidence="1" type="ORF">FPZ44_25310</name>
</gene>
<dbReference type="InterPro" id="IPR015231">
    <property type="entry name" value="DUF1934"/>
</dbReference>
<name>A0A559ICS1_9BACL</name>
<dbReference type="Pfam" id="PF09148">
    <property type="entry name" value="DUF1934"/>
    <property type="match status" value="1"/>
</dbReference>